<dbReference type="InterPro" id="IPR008914">
    <property type="entry name" value="PEBP"/>
</dbReference>
<evidence type="ECO:0000256" key="7">
    <source>
        <dbReference type="ARBA" id="ARBA00038016"/>
    </source>
</evidence>
<evidence type="ECO:0000313" key="12">
    <source>
        <dbReference type="Proteomes" id="UP000483820"/>
    </source>
</evidence>
<dbReference type="CDD" id="cd00866">
    <property type="entry name" value="PEBP_euk"/>
    <property type="match status" value="1"/>
</dbReference>
<evidence type="ECO:0000313" key="11">
    <source>
        <dbReference type="EMBL" id="KAF1769285.1"/>
    </source>
</evidence>
<dbReference type="Proteomes" id="UP000483820">
    <property type="component" value="Chromosome I"/>
</dbReference>
<organism evidence="11 12">
    <name type="scientific">Caenorhabditis remanei</name>
    <name type="common">Caenorhabditis vulgaris</name>
    <dbReference type="NCBI Taxonomy" id="31234"/>
    <lineage>
        <taxon>Eukaryota</taxon>
        <taxon>Metazoa</taxon>
        <taxon>Ecdysozoa</taxon>
        <taxon>Nematoda</taxon>
        <taxon>Chromadorea</taxon>
        <taxon>Rhabditida</taxon>
        <taxon>Rhabditina</taxon>
        <taxon>Rhabditomorpha</taxon>
        <taxon>Rhabditoidea</taxon>
        <taxon>Rhabditidae</taxon>
        <taxon>Peloderinae</taxon>
        <taxon>Caenorhabditis</taxon>
    </lineage>
</organism>
<dbReference type="GO" id="GO:0005762">
    <property type="term" value="C:mitochondrial large ribosomal subunit"/>
    <property type="evidence" value="ECO:0007669"/>
    <property type="project" value="TreeGrafter"/>
</dbReference>
<evidence type="ECO:0000256" key="8">
    <source>
        <dbReference type="ARBA" id="ARBA00039444"/>
    </source>
</evidence>
<comment type="caution">
    <text evidence="11">The sequence shown here is derived from an EMBL/GenBank/DDBJ whole genome shotgun (WGS) entry which is preliminary data.</text>
</comment>
<dbReference type="InterPro" id="IPR036610">
    <property type="entry name" value="PEBP-like_sf"/>
</dbReference>
<dbReference type="PANTHER" id="PTHR11362">
    <property type="entry name" value="PHOSPHATIDYLETHANOLAMINE-BINDING PROTEIN"/>
    <property type="match status" value="1"/>
</dbReference>
<dbReference type="GeneID" id="9801362"/>
<evidence type="ECO:0000256" key="3">
    <source>
        <dbReference type="ARBA" id="ARBA00022980"/>
    </source>
</evidence>
<dbReference type="AlphaFoldDB" id="A0A6A5HNU5"/>
<dbReference type="CTD" id="9801362"/>
<feature type="coiled-coil region" evidence="10">
    <location>
        <begin position="94"/>
        <end position="121"/>
    </location>
</feature>
<evidence type="ECO:0000256" key="6">
    <source>
        <dbReference type="ARBA" id="ARBA00023274"/>
    </source>
</evidence>
<sequence length="414" mass="48492">MSAAQYARLVPKKYRSRTLPKIDRPWRPRVIAWAGPAAFYPNRFYEIDKWYKARIDKPEKLPEMHIIDPADHMKSLNELMKKPEIEPINIGFKKREEKVKSEKSEQDRAELERKSRHMQLRIDIDSLSVENLSVYRHFQVFDHLFGDNVFFENVQRLEVNYSDNVIHNGNILTASSTVTRPEVTIESVGNGKGFNTLFMVNLDGNGFEEKKNNGEMVQWIVSNIPDGENIEKGAEVIEYLQPLPFYGTGYHRVAFVLFRHSQPVDLKLDGSTLENRIHSISELYKSHENLLTPSAIRFFQTSYDNSVKTKLHSLGLKSPLYDYEYRPALKPDQREFPEKPQPFDLYLDMYRDSKEVEKEILEKRLSEIKLDNVEEPKWIDPDYVENKKKLPAWLHAKILERKGVGHGKYHNDVQ</sequence>
<evidence type="ECO:0000256" key="5">
    <source>
        <dbReference type="ARBA" id="ARBA00023128"/>
    </source>
</evidence>
<evidence type="ECO:0000256" key="4">
    <source>
        <dbReference type="ARBA" id="ARBA00023054"/>
    </source>
</evidence>
<reference evidence="11 12" key="1">
    <citation type="submission" date="2019-12" db="EMBL/GenBank/DDBJ databases">
        <title>Chromosome-level assembly of the Caenorhabditis remanei genome.</title>
        <authorList>
            <person name="Teterina A.A."/>
            <person name="Willis J.H."/>
            <person name="Phillips P.C."/>
        </authorList>
    </citation>
    <scope>NUCLEOTIDE SEQUENCE [LARGE SCALE GENOMIC DNA]</scope>
    <source>
        <strain evidence="11 12">PX506</strain>
        <tissue evidence="11">Whole organism</tissue>
    </source>
</reference>
<comment type="similarity">
    <text evidence="7">Belongs to the phosphatidylethanolamine-binding protein family. Mitochondrion-specific ribosomal protein mL38 subfamily.</text>
</comment>
<keyword evidence="4 10" id="KW-0175">Coiled coil</keyword>
<proteinExistence type="inferred from homology"/>
<gene>
    <name evidence="11" type="ORF">GCK72_001101</name>
</gene>
<keyword evidence="3" id="KW-0689">Ribosomal protein</keyword>
<keyword evidence="2" id="KW-0809">Transit peptide</keyword>
<dbReference type="Pfam" id="PF01161">
    <property type="entry name" value="PBP"/>
    <property type="match status" value="1"/>
</dbReference>
<comment type="subcellular location">
    <subcellularLocation>
        <location evidence="1">Mitochondrion</location>
    </subcellularLocation>
</comment>
<dbReference type="SUPFAM" id="SSF49777">
    <property type="entry name" value="PEBP-like"/>
    <property type="match status" value="1"/>
</dbReference>
<keyword evidence="5" id="KW-0496">Mitochondrion</keyword>
<accession>A0A6A5HNU5</accession>
<dbReference type="PANTHER" id="PTHR11362:SF133">
    <property type="entry name" value="LARGE RIBOSOMAL SUBUNIT PROTEIN ML38"/>
    <property type="match status" value="1"/>
</dbReference>
<dbReference type="FunFam" id="3.90.280.10:FF:000018">
    <property type="entry name" value="Mitochondrial Ribosomal Protein, Large"/>
    <property type="match status" value="1"/>
</dbReference>
<dbReference type="InterPro" id="IPR035810">
    <property type="entry name" value="PEBP_euk"/>
</dbReference>
<evidence type="ECO:0000256" key="1">
    <source>
        <dbReference type="ARBA" id="ARBA00004173"/>
    </source>
</evidence>
<dbReference type="KEGG" id="crq:GCK72_001101"/>
<evidence type="ECO:0000256" key="10">
    <source>
        <dbReference type="SAM" id="Coils"/>
    </source>
</evidence>
<evidence type="ECO:0000256" key="9">
    <source>
        <dbReference type="ARBA" id="ARBA00041206"/>
    </source>
</evidence>
<evidence type="ECO:0000256" key="2">
    <source>
        <dbReference type="ARBA" id="ARBA00022946"/>
    </source>
</evidence>
<name>A0A6A5HNU5_CAERE</name>
<protein>
    <recommendedName>
        <fullName evidence="8">Large ribosomal subunit protein mL38</fullName>
    </recommendedName>
    <alternativeName>
        <fullName evidence="9">39S ribosomal protein L38, mitochondrial</fullName>
    </alternativeName>
</protein>
<dbReference type="Gene3D" id="3.90.280.10">
    <property type="entry name" value="PEBP-like"/>
    <property type="match status" value="1"/>
</dbReference>
<dbReference type="EMBL" id="WUAV01000001">
    <property type="protein sequence ID" value="KAF1769285.1"/>
    <property type="molecule type" value="Genomic_DNA"/>
</dbReference>
<keyword evidence="6" id="KW-0687">Ribonucleoprotein</keyword>
<dbReference type="RefSeq" id="XP_003111338.2">
    <property type="nucleotide sequence ID" value="XM_003111290.2"/>
</dbReference>